<organism evidence="1 2">
    <name type="scientific">Mycena albidolilacea</name>
    <dbReference type="NCBI Taxonomy" id="1033008"/>
    <lineage>
        <taxon>Eukaryota</taxon>
        <taxon>Fungi</taxon>
        <taxon>Dikarya</taxon>
        <taxon>Basidiomycota</taxon>
        <taxon>Agaricomycotina</taxon>
        <taxon>Agaricomycetes</taxon>
        <taxon>Agaricomycetidae</taxon>
        <taxon>Agaricales</taxon>
        <taxon>Marasmiineae</taxon>
        <taxon>Mycenaceae</taxon>
        <taxon>Mycena</taxon>
    </lineage>
</organism>
<protein>
    <submittedName>
        <fullName evidence="1">Uncharacterized protein</fullName>
    </submittedName>
</protein>
<comment type="caution">
    <text evidence="1">The sequence shown here is derived from an EMBL/GenBank/DDBJ whole genome shotgun (WGS) entry which is preliminary data.</text>
</comment>
<keyword evidence="2" id="KW-1185">Reference proteome</keyword>
<proteinExistence type="predicted"/>
<dbReference type="EMBL" id="JARIHO010000012">
    <property type="protein sequence ID" value="KAJ7352459.1"/>
    <property type="molecule type" value="Genomic_DNA"/>
</dbReference>
<reference evidence="1" key="1">
    <citation type="submission" date="2023-03" db="EMBL/GenBank/DDBJ databases">
        <title>Massive genome expansion in bonnet fungi (Mycena s.s.) driven by repeated elements and novel gene families across ecological guilds.</title>
        <authorList>
            <consortium name="Lawrence Berkeley National Laboratory"/>
            <person name="Harder C.B."/>
            <person name="Miyauchi S."/>
            <person name="Viragh M."/>
            <person name="Kuo A."/>
            <person name="Thoen E."/>
            <person name="Andreopoulos B."/>
            <person name="Lu D."/>
            <person name="Skrede I."/>
            <person name="Drula E."/>
            <person name="Henrissat B."/>
            <person name="Morin E."/>
            <person name="Kohler A."/>
            <person name="Barry K."/>
            <person name="LaButti K."/>
            <person name="Morin E."/>
            <person name="Salamov A."/>
            <person name="Lipzen A."/>
            <person name="Mereny Z."/>
            <person name="Hegedus B."/>
            <person name="Baldrian P."/>
            <person name="Stursova M."/>
            <person name="Weitz H."/>
            <person name="Taylor A."/>
            <person name="Grigoriev I.V."/>
            <person name="Nagy L.G."/>
            <person name="Martin F."/>
            <person name="Kauserud H."/>
        </authorList>
    </citation>
    <scope>NUCLEOTIDE SEQUENCE</scope>
    <source>
        <strain evidence="1">CBHHK002</strain>
    </source>
</reference>
<dbReference type="Proteomes" id="UP001218218">
    <property type="component" value="Unassembled WGS sequence"/>
</dbReference>
<name>A0AAD7A927_9AGAR</name>
<sequence length="274" mass="30467">MVVESGLDSPFHECPNLSAIGIGVHIAVRNLEPLHLHIRSWAGCGSIPELKLVGKEALPLPAILELVARVPCINTLQIEVPWIAEASPLPSLFPLSLNHLKLVAEDGGHAFFSWLFSFPTIPVLKSFEFNGAVFRARWGKGEFPPDTVSFYRRLLPHTIQLKELSLHFLEACIILDTLALLPASNLKSISIVLPPLFFRRSPGNEDIEVPWSALDKTLADIRFRNLRNLSIFMGQAGRRPEVSVTTPRTQRLMSLATARGLSPRPTRQLQKPSK</sequence>
<accession>A0AAD7A927</accession>
<gene>
    <name evidence="1" type="ORF">DFH08DRAFT_805693</name>
</gene>
<evidence type="ECO:0000313" key="2">
    <source>
        <dbReference type="Proteomes" id="UP001218218"/>
    </source>
</evidence>
<dbReference type="AlphaFoldDB" id="A0AAD7A927"/>
<evidence type="ECO:0000313" key="1">
    <source>
        <dbReference type="EMBL" id="KAJ7352459.1"/>
    </source>
</evidence>